<sequence length="363" mass="38805">MAVPIRARVCWKEVIRFATDCLVSVGSPRKAAEQVADLLVEADKIGHRSHGLNRIGRYIRDIKTGRCCPNNKPEVIKETVSTAWGNSNNVLGATSAHFGADIAIKKAKQTGIGWVCMKGSNHYGIGGYWATKISNAGLIGMTFTNGSPLVAPTRGTKAALGSNPIAVSAPGLPSTGPFYLDIATATVALGKIEMCRRKGIKLAHGWAVGPDGKETLDPDLVMKSGSLMPLGGGETTAGYKGFGLSALVDIFSGLMAGANYAHHVPRWTRTGRVAANIGQTFVAIDHKSFTPDFEERISDCIKYWRQMKPSEPGKPVLAPGDLEKVSSAEVKKTGTVSYIVNTLNNCDIIAKDLKVKPIERCKE</sequence>
<keyword evidence="2" id="KW-0560">Oxidoreductase</keyword>
<dbReference type="InterPro" id="IPR036111">
    <property type="entry name" value="Mal/L-sulfo/L-lacto_DH-like_sf"/>
</dbReference>
<dbReference type="AlphaFoldDB" id="A0AAD7YJU6"/>
<organism evidence="3 4">
    <name type="scientific">Mythimna separata</name>
    <name type="common">Oriental armyworm</name>
    <name type="synonym">Pseudaletia separata</name>
    <dbReference type="NCBI Taxonomy" id="271217"/>
    <lineage>
        <taxon>Eukaryota</taxon>
        <taxon>Metazoa</taxon>
        <taxon>Ecdysozoa</taxon>
        <taxon>Arthropoda</taxon>
        <taxon>Hexapoda</taxon>
        <taxon>Insecta</taxon>
        <taxon>Pterygota</taxon>
        <taxon>Neoptera</taxon>
        <taxon>Endopterygota</taxon>
        <taxon>Lepidoptera</taxon>
        <taxon>Glossata</taxon>
        <taxon>Ditrysia</taxon>
        <taxon>Noctuoidea</taxon>
        <taxon>Noctuidae</taxon>
        <taxon>Noctuinae</taxon>
        <taxon>Hadenini</taxon>
        <taxon>Mythimna</taxon>
    </lineage>
</organism>
<dbReference type="SUPFAM" id="SSF89733">
    <property type="entry name" value="L-sulfolactate dehydrogenase-like"/>
    <property type="match status" value="1"/>
</dbReference>
<dbReference type="EMBL" id="JARGEI010000016">
    <property type="protein sequence ID" value="KAJ8718041.1"/>
    <property type="molecule type" value="Genomic_DNA"/>
</dbReference>
<evidence type="ECO:0008006" key="5">
    <source>
        <dbReference type="Google" id="ProtNLM"/>
    </source>
</evidence>
<evidence type="ECO:0000313" key="4">
    <source>
        <dbReference type="Proteomes" id="UP001231518"/>
    </source>
</evidence>
<accession>A0AAD7YJU6</accession>
<dbReference type="Proteomes" id="UP001231518">
    <property type="component" value="Chromosome 18"/>
</dbReference>
<dbReference type="InterPro" id="IPR043144">
    <property type="entry name" value="Mal/L-sulf/L-lact_DH-like_ah"/>
</dbReference>
<evidence type="ECO:0000313" key="3">
    <source>
        <dbReference type="EMBL" id="KAJ8718041.1"/>
    </source>
</evidence>
<evidence type="ECO:0000256" key="1">
    <source>
        <dbReference type="ARBA" id="ARBA00006056"/>
    </source>
</evidence>
<dbReference type="Gene3D" id="3.30.1370.60">
    <property type="entry name" value="Hypothetical oxidoreductase yiak, domain 2"/>
    <property type="match status" value="1"/>
</dbReference>
<dbReference type="InterPro" id="IPR003767">
    <property type="entry name" value="Malate/L-lactate_DH-like"/>
</dbReference>
<proteinExistence type="inferred from homology"/>
<protein>
    <recommendedName>
        <fullName evidence="5">Malate dehydrogenase</fullName>
    </recommendedName>
</protein>
<reference evidence="3" key="1">
    <citation type="submission" date="2023-03" db="EMBL/GenBank/DDBJ databases">
        <title>Chromosome-level genomes of two armyworms, Mythimna separata and Mythimna loreyi, provide insights into the biosynthesis and reception of sex pheromones.</title>
        <authorList>
            <person name="Zhao H."/>
        </authorList>
    </citation>
    <scope>NUCLEOTIDE SEQUENCE</scope>
    <source>
        <strain evidence="3">BeijingLab</strain>
        <tissue evidence="3">Pupa</tissue>
    </source>
</reference>
<dbReference type="PANTHER" id="PTHR11091">
    <property type="entry name" value="OXIDOREDUCTASE-RELATED"/>
    <property type="match status" value="1"/>
</dbReference>
<dbReference type="InterPro" id="IPR043143">
    <property type="entry name" value="Mal/L-sulf/L-lact_DH-like_NADP"/>
</dbReference>
<dbReference type="Gene3D" id="1.10.1530.10">
    <property type="match status" value="1"/>
</dbReference>
<dbReference type="GO" id="GO:0016491">
    <property type="term" value="F:oxidoreductase activity"/>
    <property type="evidence" value="ECO:0007669"/>
    <property type="project" value="UniProtKB-KW"/>
</dbReference>
<dbReference type="PANTHER" id="PTHR11091:SF0">
    <property type="entry name" value="MALATE DEHYDROGENASE"/>
    <property type="match status" value="1"/>
</dbReference>
<comment type="caution">
    <text evidence="3">The sequence shown here is derived from an EMBL/GenBank/DDBJ whole genome shotgun (WGS) entry which is preliminary data.</text>
</comment>
<gene>
    <name evidence="3" type="ORF">PYW07_005971</name>
</gene>
<keyword evidence="4" id="KW-1185">Reference proteome</keyword>
<dbReference type="Pfam" id="PF02615">
    <property type="entry name" value="Ldh_2"/>
    <property type="match status" value="1"/>
</dbReference>
<comment type="similarity">
    <text evidence="1">Belongs to the LDH2/MDH2 oxidoreductase family.</text>
</comment>
<evidence type="ECO:0000256" key="2">
    <source>
        <dbReference type="ARBA" id="ARBA00023002"/>
    </source>
</evidence>
<name>A0AAD7YJU6_MYTSE</name>